<reference evidence="1 2" key="1">
    <citation type="submission" date="2021-05" db="EMBL/GenBank/DDBJ databases">
        <title>Comparation of mammalian active virome structures and with host-virus interactions in sympatric communities.</title>
        <authorList>
            <person name="Tan Z."/>
            <person name="Nie F.-Y."/>
            <person name="Zhang Y.-Z."/>
        </authorList>
    </citation>
    <scope>NUCLEOTIDE SEQUENCE [LARGE SCALE GENOMIC DNA]</scope>
    <source>
        <strain evidence="1">WFB_Rpear</strain>
    </source>
</reference>
<evidence type="ECO:0000313" key="1">
    <source>
        <dbReference type="EMBL" id="UBB42389.1"/>
    </source>
</evidence>
<dbReference type="RefSeq" id="YP_010805240.1">
    <property type="nucleotide sequence ID" value="NC_077129.1"/>
</dbReference>
<keyword evidence="2" id="KW-1185">Reference proteome</keyword>
<accession>A0AAX2ZA68</accession>
<dbReference type="EMBL" id="MZ328291">
    <property type="protein sequence ID" value="UBB42389.1"/>
    <property type="molecule type" value="Viral_cRNA"/>
</dbReference>
<dbReference type="Proteomes" id="UP001157428">
    <property type="component" value="Segment"/>
</dbReference>
<dbReference type="GeneID" id="80544116"/>
<dbReference type="KEGG" id="vg:80544116"/>
<proteinExistence type="predicted"/>
<protein>
    <submittedName>
        <fullName evidence="1">Matrix protein</fullName>
    </submittedName>
</protein>
<evidence type="ECO:0000313" key="2">
    <source>
        <dbReference type="Proteomes" id="UP001157428"/>
    </source>
</evidence>
<name>A0AAX2ZA68_9RHAB</name>
<sequence length="201" mass="22520">MFRWMRSSPSAPLDTNMPRSTLFQAPAELAARDAIPTQLLRVFHVNMKVVISTDLSDISGEDLTGILFKWADDYSGPYLLSKVVKTMMIILLPSLKHAAVGPELRMGTQFDHKVAFKFGRQQAIPVQYLDYTHNERFPYRGGQLYLSVSASFTPACGTGISIEELFQEVKGSSFYKSDLKSILIQTKVPVQITEDKNIALI</sequence>
<organism evidence="1 2">
    <name type="scientific">Wufeng Rhinolophus pearsonii tupavirus 1</name>
    <dbReference type="NCBI Taxonomy" id="2877511"/>
    <lineage>
        <taxon>Viruses</taxon>
        <taxon>Riboviria</taxon>
        <taxon>Orthornavirae</taxon>
        <taxon>Negarnaviricota</taxon>
        <taxon>Haploviricotina</taxon>
        <taxon>Monjiviricetes</taxon>
        <taxon>Mononegavirales</taxon>
        <taxon>Rhabdoviridae</taxon>
        <taxon>Alpharhabdovirinae</taxon>
        <taxon>Tupavirus</taxon>
        <taxon>Tupavirus pearsonii</taxon>
    </lineage>
</organism>